<dbReference type="InterPro" id="IPR019480">
    <property type="entry name" value="Dihydroorotate_DH_Fe-S-bd"/>
</dbReference>
<evidence type="ECO:0000256" key="1">
    <source>
        <dbReference type="SAM" id="MobiDB-lite"/>
    </source>
</evidence>
<accession>A0A3N1G9F8</accession>
<dbReference type="InterPro" id="IPR050353">
    <property type="entry name" value="PyrK_electron_transfer"/>
</dbReference>
<dbReference type="AlphaFoldDB" id="A0A3N1G9F8"/>
<name>A0A3N1G9F8_9ACTN</name>
<feature type="region of interest" description="Disordered" evidence="1">
    <location>
        <begin position="1"/>
        <end position="32"/>
    </location>
</feature>
<dbReference type="GO" id="GO:0016491">
    <property type="term" value="F:oxidoreductase activity"/>
    <property type="evidence" value="ECO:0007669"/>
    <property type="project" value="InterPro"/>
</dbReference>
<organism evidence="3 4">
    <name type="scientific">Pseudokineococcus lusitanus</name>
    <dbReference type="NCBI Taxonomy" id="763993"/>
    <lineage>
        <taxon>Bacteria</taxon>
        <taxon>Bacillati</taxon>
        <taxon>Actinomycetota</taxon>
        <taxon>Actinomycetes</taxon>
        <taxon>Kineosporiales</taxon>
        <taxon>Kineosporiaceae</taxon>
        <taxon>Pseudokineococcus</taxon>
    </lineage>
</organism>
<evidence type="ECO:0000313" key="3">
    <source>
        <dbReference type="EMBL" id="ROP26808.1"/>
    </source>
</evidence>
<evidence type="ECO:0000259" key="2">
    <source>
        <dbReference type="PROSITE" id="PS51384"/>
    </source>
</evidence>
<feature type="domain" description="FAD-binding FR-type" evidence="2">
    <location>
        <begin position="33"/>
        <end position="137"/>
    </location>
</feature>
<protein>
    <submittedName>
        <fullName evidence="3">Dihydroorotate dehydrogenase electron transfer subunit</fullName>
    </submittedName>
</protein>
<keyword evidence="4" id="KW-1185">Reference proteome</keyword>
<proteinExistence type="predicted"/>
<dbReference type="InParanoid" id="A0A3N1G9F8"/>
<dbReference type="PANTHER" id="PTHR43513">
    <property type="entry name" value="DIHYDROOROTATE DEHYDROGENASE B (NAD(+)), ELECTRON TRANSFER SUBUNIT"/>
    <property type="match status" value="1"/>
</dbReference>
<reference evidence="3 4" key="1">
    <citation type="journal article" date="2015" name="Stand. Genomic Sci.">
        <title>Genomic Encyclopedia of Bacterial and Archaeal Type Strains, Phase III: the genomes of soil and plant-associated and newly described type strains.</title>
        <authorList>
            <person name="Whitman W.B."/>
            <person name="Woyke T."/>
            <person name="Klenk H.P."/>
            <person name="Zhou Y."/>
            <person name="Lilburn T.G."/>
            <person name="Beck B.J."/>
            <person name="De Vos P."/>
            <person name="Vandamme P."/>
            <person name="Eisen J.A."/>
            <person name="Garrity G."/>
            <person name="Hugenholtz P."/>
            <person name="Kyrpides N.C."/>
        </authorList>
    </citation>
    <scope>NUCLEOTIDE SEQUENCE [LARGE SCALE GENOMIC DNA]</scope>
    <source>
        <strain evidence="3 4">CECT 7306</strain>
    </source>
</reference>
<dbReference type="SUPFAM" id="SSF63380">
    <property type="entry name" value="Riboflavin synthase domain-like"/>
    <property type="match status" value="1"/>
</dbReference>
<dbReference type="Gene3D" id="2.40.30.10">
    <property type="entry name" value="Translation factors"/>
    <property type="match status" value="1"/>
</dbReference>
<dbReference type="PANTHER" id="PTHR43513:SF3">
    <property type="entry name" value="DIHYDROOROTATE DEHYDROGENASE B (NAD(+)), ELECTRON TRANSFER SUBUNIT-RELATED"/>
    <property type="match status" value="1"/>
</dbReference>
<dbReference type="SUPFAM" id="SSF52343">
    <property type="entry name" value="Ferredoxin reductase-like, C-terminal NADP-linked domain"/>
    <property type="match status" value="1"/>
</dbReference>
<sequence length="340" mass="33122">MSVVGGGAPEPLGVVTPGAAGDPADLVDPADEAGPSAGAVLVDAPVLSAGPDGACTRLVVHAPAAAAAARPGQFAACSTGDSGMLLRRSFSIAAADPAAGTLDLVVAVAGAGTARVAALREGDRLSVVAPLGRPYALPPAGEGVVLVGGGYGAAPLAWVGRLLRRRGSRVDLVVGAATRERLLGDTTPAADDGVLDAPVDAVHVTTDDGSAGTRGRVTDVLGPLLAAGGARHVLACGPMAMLRAVHVVAAAAGASTQLATEESMACGIGVCMTCVLPVVGDDGRTRMVRACTDGPVFPGERLRWDAIGAPAPQRPAGVGARVPDDAVGAPAPVAAVGGAR</sequence>
<dbReference type="InterPro" id="IPR017927">
    <property type="entry name" value="FAD-bd_FR_type"/>
</dbReference>
<dbReference type="EMBL" id="RJKN01000009">
    <property type="protein sequence ID" value="ROP26808.1"/>
    <property type="molecule type" value="Genomic_DNA"/>
</dbReference>
<dbReference type="Gene3D" id="3.40.50.80">
    <property type="entry name" value="Nucleotide-binding domain of ferredoxin-NADP reductase (FNR) module"/>
    <property type="match status" value="1"/>
</dbReference>
<dbReference type="PROSITE" id="PS51384">
    <property type="entry name" value="FAD_FR"/>
    <property type="match status" value="1"/>
</dbReference>
<dbReference type="InterPro" id="IPR017938">
    <property type="entry name" value="Riboflavin_synthase-like_b-brl"/>
</dbReference>
<dbReference type="Gene3D" id="2.10.240.10">
    <property type="entry name" value="Dihydroorotate dehydrogenase, electron transfer subunit"/>
    <property type="match status" value="1"/>
</dbReference>
<comment type="caution">
    <text evidence="3">The sequence shown here is derived from an EMBL/GenBank/DDBJ whole genome shotgun (WGS) entry which is preliminary data.</text>
</comment>
<dbReference type="Proteomes" id="UP000276232">
    <property type="component" value="Unassembled WGS sequence"/>
</dbReference>
<evidence type="ECO:0000313" key="4">
    <source>
        <dbReference type="Proteomes" id="UP000276232"/>
    </source>
</evidence>
<dbReference type="InterPro" id="IPR039261">
    <property type="entry name" value="FNR_nucleotide-bd"/>
</dbReference>
<gene>
    <name evidence="3" type="ORF">EDC03_3045</name>
</gene>
<dbReference type="Pfam" id="PF10418">
    <property type="entry name" value="DHODB_Fe-S_bind"/>
    <property type="match status" value="1"/>
</dbReference>
<dbReference type="InterPro" id="IPR037117">
    <property type="entry name" value="Dihydroorotate_DH_ele_sf"/>
</dbReference>